<protein>
    <submittedName>
        <fullName evidence="1">Uncharacterized protein</fullName>
    </submittedName>
</protein>
<dbReference type="EMBL" id="CP021056">
    <property type="protein sequence ID" value="QXE23858.1"/>
    <property type="molecule type" value="Genomic_DNA"/>
</dbReference>
<reference evidence="1" key="1">
    <citation type="submission" date="2017-04" db="EMBL/GenBank/DDBJ databases">
        <title>Genome deletions in a multicellular cyanobacterial endosymbiont for morphological adaptation in marine diatoms.</title>
        <authorList>
            <person name="Wang Y."/>
            <person name="Gao H."/>
            <person name="Li R."/>
            <person name="Xu X."/>
        </authorList>
    </citation>
    <scope>NUCLEOTIDE SEQUENCE</scope>
    <source>
        <strain evidence="1">FACHB 800</strain>
    </source>
</reference>
<dbReference type="AlphaFoldDB" id="A0A975T9D7"/>
<accession>A0A975T9D7</accession>
<evidence type="ECO:0000313" key="1">
    <source>
        <dbReference type="EMBL" id="QXE23858.1"/>
    </source>
</evidence>
<proteinExistence type="predicted"/>
<keyword evidence="2" id="KW-1185">Reference proteome</keyword>
<dbReference type="Proteomes" id="UP000683511">
    <property type="component" value="Chromosome"/>
</dbReference>
<dbReference type="KEGG" id="rsin:B6N60_02554"/>
<name>A0A975T9D7_9NOST</name>
<gene>
    <name evidence="1" type="ORF">B6N60_02554</name>
</gene>
<sequence>MKLMNMQIQFLSALSLTTNIIYQTGISKPRLHILLRLFITTNILNL</sequence>
<organism evidence="1 2">
    <name type="scientific">Richelia sinica FACHB-800</name>
    <dbReference type="NCBI Taxonomy" id="1357546"/>
    <lineage>
        <taxon>Bacteria</taxon>
        <taxon>Bacillati</taxon>
        <taxon>Cyanobacteriota</taxon>
        <taxon>Cyanophyceae</taxon>
        <taxon>Nostocales</taxon>
        <taxon>Nostocaceae</taxon>
        <taxon>Richelia</taxon>
    </lineage>
</organism>
<evidence type="ECO:0000313" key="2">
    <source>
        <dbReference type="Proteomes" id="UP000683511"/>
    </source>
</evidence>